<protein>
    <recommendedName>
        <fullName evidence="1">BIG2 domain-containing protein</fullName>
    </recommendedName>
</protein>
<sequence length="815" mass="92328">MSQMIKIQTFCFLSALLTVGLNQTTNAEEKVTAINVFPANVNLKASRDKQSVIVQAVYANGLTQDVTTQAKFVLENKSLVKQVNQTFYPLANGKTKIAVSYAGHSVSVPVHVVDATKDVPVSFQLDVMPVFMRSGCNTGSCHGSARGKDGFRMSLFGFDPEADYYRMTREMSGRRINVSLPEDSLMLTKATGKVNHSGGKLMREKSELYNVLYRWIDAGAPKDKGEVPHVVSLELYPKSGVFDGPGTTTQLSVRAVYSDGTDRDVTSLAAFSTSNDNSAKVTKSGLVTASHRGEAFLTARFETHTVGSQFIVLPQSLKFTWSNVPENNYIDKLVHNKLKKLRITPSALCSDEVFLRRVYFDVVGVPPTVEEYHRFMSSKDAKKREKLVDELLNRKEFVEVWVMKWAERLAIRSVRNRIDYKPMLSYYNWLQSRIAANVPMDKIVQELLAAKGGTLASPATNFFQAERSTLKTSENVAQVFMGMRIQCAQCHNHPFDRWTMDDYYSFGAFFSQIGRKRAEDPREQIVYNKGKGEVRHPVKKRNMPPKFLGGVIPDVKGKDRRVVLAGWLASDENPYFSKNIANFIWEHFMGKGIVNPVDDVRVTNPPVNKELMDELGKRLRDYRYDFKKLVRDICLSRTYQLATQTNETNKSDETNFSHAQLRRIRAEFMLDAISKVTNTRDKFRGLPLGARAVQVADGNTTNYFLSTFGRAKRETVCTCEVRIEPNLSQALNMLNGKTSNGKVTQGKLVAQRLKEKKAPQQIIEEIYIRCLSRKPTKKELKALSKVLEEEKKETKKILEDIFWAVLNSREFMFNH</sequence>
<dbReference type="SUPFAM" id="SSF49373">
    <property type="entry name" value="Invasin/intimin cell-adhesion fragments"/>
    <property type="match status" value="1"/>
</dbReference>
<feature type="domain" description="BIG2" evidence="1">
    <location>
        <begin position="30"/>
        <end position="111"/>
    </location>
</feature>
<dbReference type="InterPro" id="IPR022655">
    <property type="entry name" value="DUF1553"/>
</dbReference>
<dbReference type="InterPro" id="IPR008964">
    <property type="entry name" value="Invasin/intimin_cell_adhesion"/>
</dbReference>
<dbReference type="AlphaFoldDB" id="A0A3B1DDQ0"/>
<dbReference type="PANTHER" id="PTHR35889">
    <property type="entry name" value="CYCLOINULO-OLIGOSACCHARIDE FRUCTANOTRANSFERASE-RELATED"/>
    <property type="match status" value="1"/>
</dbReference>
<dbReference type="SMART" id="SM00635">
    <property type="entry name" value="BID_2"/>
    <property type="match status" value="2"/>
</dbReference>
<dbReference type="PANTHER" id="PTHR35889:SF3">
    <property type="entry name" value="F-BOX DOMAIN-CONTAINING PROTEIN"/>
    <property type="match status" value="1"/>
</dbReference>
<dbReference type="EMBL" id="UOGL01000091">
    <property type="protein sequence ID" value="VAX36981.1"/>
    <property type="molecule type" value="Genomic_DNA"/>
</dbReference>
<organism evidence="2">
    <name type="scientific">hydrothermal vent metagenome</name>
    <dbReference type="NCBI Taxonomy" id="652676"/>
    <lineage>
        <taxon>unclassified sequences</taxon>
        <taxon>metagenomes</taxon>
        <taxon>ecological metagenomes</taxon>
    </lineage>
</organism>
<dbReference type="InterPro" id="IPR003343">
    <property type="entry name" value="Big_2"/>
</dbReference>
<evidence type="ECO:0000313" key="2">
    <source>
        <dbReference type="EMBL" id="VAX36981.1"/>
    </source>
</evidence>
<dbReference type="Gene3D" id="2.60.40.1080">
    <property type="match status" value="2"/>
</dbReference>
<dbReference type="Pfam" id="PF07587">
    <property type="entry name" value="PSD1"/>
    <property type="match status" value="1"/>
</dbReference>
<gene>
    <name evidence="2" type="ORF">MNBD_PLANCTO02-705</name>
</gene>
<name>A0A3B1DDQ0_9ZZZZ</name>
<feature type="domain" description="BIG2" evidence="1">
    <location>
        <begin position="229"/>
        <end position="311"/>
    </location>
</feature>
<reference evidence="2" key="1">
    <citation type="submission" date="2018-06" db="EMBL/GenBank/DDBJ databases">
        <authorList>
            <person name="Zhirakovskaya E."/>
        </authorList>
    </citation>
    <scope>NUCLEOTIDE SEQUENCE</scope>
</reference>
<dbReference type="InterPro" id="IPR011444">
    <property type="entry name" value="DUF1549"/>
</dbReference>
<dbReference type="Pfam" id="PF07583">
    <property type="entry name" value="PSCyt2"/>
    <property type="match status" value="1"/>
</dbReference>
<proteinExistence type="predicted"/>
<evidence type="ECO:0000259" key="1">
    <source>
        <dbReference type="SMART" id="SM00635"/>
    </source>
</evidence>
<accession>A0A3B1DDQ0</accession>